<dbReference type="InterPro" id="IPR002888">
    <property type="entry name" value="2Fe-2S-bd"/>
</dbReference>
<sequence>MTVTLCINGSSFRFNGDPMTPLVDLLRSDRFLTGTKAVCREGFCGACTVHVDGEAVMSCLQPVGLLEGATVTSIEAMSTGDGPLHPLQAAFEAADAVQCGMCFPGMVMSLSHFLREKPDANRTEVKAAMVGNICRCTGYERIIDAVMGVMEGAGRYD</sequence>
<dbReference type="PROSITE" id="PS00197">
    <property type="entry name" value="2FE2S_FER_1"/>
    <property type="match status" value="1"/>
</dbReference>
<evidence type="ECO:0000313" key="9">
    <source>
        <dbReference type="Proteomes" id="UP000237447"/>
    </source>
</evidence>
<dbReference type="PANTHER" id="PTHR44379:SF5">
    <property type="entry name" value="OXIDOREDUCTASE WITH IRON-SULFUR SUBUNIT"/>
    <property type="match status" value="1"/>
</dbReference>
<dbReference type="InterPro" id="IPR036010">
    <property type="entry name" value="2Fe-2S_ferredoxin-like_sf"/>
</dbReference>
<dbReference type="PANTHER" id="PTHR44379">
    <property type="entry name" value="OXIDOREDUCTASE WITH IRON-SULFUR SUBUNIT"/>
    <property type="match status" value="1"/>
</dbReference>
<dbReference type="GO" id="GO:0051537">
    <property type="term" value="F:2 iron, 2 sulfur cluster binding"/>
    <property type="evidence" value="ECO:0007669"/>
    <property type="project" value="UniProtKB-KW"/>
</dbReference>
<dbReference type="Pfam" id="PF01799">
    <property type="entry name" value="Fer2_2"/>
    <property type="match status" value="1"/>
</dbReference>
<dbReference type="GeneID" id="86878982"/>
<dbReference type="InterPro" id="IPR006058">
    <property type="entry name" value="2Fe2S_fd_BS"/>
</dbReference>
<dbReference type="Proteomes" id="UP001277561">
    <property type="component" value="Unassembled WGS sequence"/>
</dbReference>
<name>A0AAE5VQA0_9HYPH</name>
<dbReference type="InterPro" id="IPR051452">
    <property type="entry name" value="Diverse_Oxidoreductases"/>
</dbReference>
<evidence type="ECO:0000256" key="3">
    <source>
        <dbReference type="ARBA" id="ARBA00023002"/>
    </source>
</evidence>
<evidence type="ECO:0000256" key="4">
    <source>
        <dbReference type="ARBA" id="ARBA00023004"/>
    </source>
</evidence>
<reference evidence="7 10" key="2">
    <citation type="journal article" date="2023" name="Phytobiomes J">
        <title>Deciphering the key players within the bacterial microbiota associated with aerial crown gall tumors on rhododendron: Insights into the gallobiome.</title>
        <authorList>
            <person name="Kuzmanovic N."/>
            <person name="Nesme J."/>
            <person name="Wolf J."/>
            <person name="Neumann-Schaal M."/>
            <person name="Petersen J."/>
            <person name="Fernandez-Gnecco G."/>
            <person name="Sproeer C."/>
            <person name="Bunk B."/>
            <person name="Overmann J."/>
            <person name="Sorensen S.J."/>
            <person name="Idczak E."/>
            <person name="Smalla K."/>
        </authorList>
    </citation>
    <scope>NUCLEOTIDE SEQUENCE [LARGE SCALE GENOMIC DNA]</scope>
    <source>
        <strain evidence="10">rho-14.1</strain>
        <strain evidence="7">Rho-14.1</strain>
    </source>
</reference>
<evidence type="ECO:0000256" key="1">
    <source>
        <dbReference type="ARBA" id="ARBA00022714"/>
    </source>
</evidence>
<dbReference type="GO" id="GO:0046872">
    <property type="term" value="F:metal ion binding"/>
    <property type="evidence" value="ECO:0007669"/>
    <property type="project" value="UniProtKB-KW"/>
</dbReference>
<accession>A0AAE5VQA0</accession>
<dbReference type="RefSeq" id="WP_103657442.1">
    <property type="nucleotide sequence ID" value="NZ_CP192765.1"/>
</dbReference>
<keyword evidence="5" id="KW-0411">Iron-sulfur</keyword>
<comment type="caution">
    <text evidence="8">The sequence shown here is derived from an EMBL/GenBank/DDBJ whole genome shotgun (WGS) entry which is preliminary data.</text>
</comment>
<evidence type="ECO:0000313" key="10">
    <source>
        <dbReference type="Proteomes" id="UP001277561"/>
    </source>
</evidence>
<evidence type="ECO:0000313" key="7">
    <source>
        <dbReference type="EMBL" id="MDX8330836.1"/>
    </source>
</evidence>
<evidence type="ECO:0000256" key="5">
    <source>
        <dbReference type="ARBA" id="ARBA00023014"/>
    </source>
</evidence>
<evidence type="ECO:0000256" key="2">
    <source>
        <dbReference type="ARBA" id="ARBA00022723"/>
    </source>
</evidence>
<keyword evidence="4" id="KW-0408">Iron</keyword>
<evidence type="ECO:0000313" key="8">
    <source>
        <dbReference type="EMBL" id="POO52868.1"/>
    </source>
</evidence>
<dbReference type="SUPFAM" id="SSF47741">
    <property type="entry name" value="CO dehydrogenase ISP C-domain like"/>
    <property type="match status" value="1"/>
</dbReference>
<dbReference type="PROSITE" id="PS51085">
    <property type="entry name" value="2FE2S_FER_2"/>
    <property type="match status" value="1"/>
</dbReference>
<keyword evidence="10" id="KW-1185">Reference proteome</keyword>
<gene>
    <name evidence="8" type="ORF">CPJ18_06355</name>
    <name evidence="7" type="ORF">RMS29_16540</name>
</gene>
<keyword evidence="1" id="KW-0001">2Fe-2S</keyword>
<keyword evidence="2" id="KW-0479">Metal-binding</keyword>
<dbReference type="InterPro" id="IPR012675">
    <property type="entry name" value="Beta-grasp_dom_sf"/>
</dbReference>
<feature type="domain" description="2Fe-2S ferredoxin-type" evidence="6">
    <location>
        <begin position="1"/>
        <end position="77"/>
    </location>
</feature>
<dbReference type="EMBL" id="NXEJ01000003">
    <property type="protein sequence ID" value="POO52868.1"/>
    <property type="molecule type" value="Genomic_DNA"/>
</dbReference>
<dbReference type="InterPro" id="IPR001041">
    <property type="entry name" value="2Fe-2S_ferredoxin-type"/>
</dbReference>
<dbReference type="EMBL" id="JAVRAD010000007">
    <property type="protein sequence ID" value="MDX8330836.1"/>
    <property type="molecule type" value="Genomic_DNA"/>
</dbReference>
<dbReference type="AlphaFoldDB" id="A0AAE5VQA0"/>
<dbReference type="GO" id="GO:0016491">
    <property type="term" value="F:oxidoreductase activity"/>
    <property type="evidence" value="ECO:0007669"/>
    <property type="project" value="UniProtKB-KW"/>
</dbReference>
<dbReference type="Proteomes" id="UP000237447">
    <property type="component" value="Unassembled WGS sequence"/>
</dbReference>
<proteinExistence type="predicted"/>
<dbReference type="InterPro" id="IPR036884">
    <property type="entry name" value="2Fe-2S-bd_dom_sf"/>
</dbReference>
<dbReference type="Pfam" id="PF00111">
    <property type="entry name" value="Fer2"/>
    <property type="match status" value="1"/>
</dbReference>
<dbReference type="Gene3D" id="3.10.20.30">
    <property type="match status" value="1"/>
</dbReference>
<dbReference type="CDD" id="cd00207">
    <property type="entry name" value="fer2"/>
    <property type="match status" value="1"/>
</dbReference>
<dbReference type="Gene3D" id="1.10.150.120">
    <property type="entry name" value="[2Fe-2S]-binding domain"/>
    <property type="match status" value="1"/>
</dbReference>
<protein>
    <submittedName>
        <fullName evidence="8">(2Fe-2S)-binding protein</fullName>
    </submittedName>
</protein>
<evidence type="ECO:0000259" key="6">
    <source>
        <dbReference type="PROSITE" id="PS51085"/>
    </source>
</evidence>
<keyword evidence="3" id="KW-0560">Oxidoreductase</keyword>
<dbReference type="SUPFAM" id="SSF54292">
    <property type="entry name" value="2Fe-2S ferredoxin-like"/>
    <property type="match status" value="1"/>
</dbReference>
<reference evidence="8 9" key="1">
    <citation type="journal article" date="2018" name="Syst. Appl. Microbiol.">
        <title>Agrobacterium rosae sp. nov., isolated from galls on different agricultural crops.</title>
        <authorList>
            <person name="Kuzmanovic N."/>
            <person name="Pulawska J."/>
            <person name="Smalla K."/>
            <person name="Nesme X."/>
        </authorList>
    </citation>
    <scope>NUCLEOTIDE SEQUENCE [LARGE SCALE GENOMIC DNA]</scope>
    <source>
        <strain evidence="8 9">NCPPB 1650</strain>
    </source>
</reference>
<organism evidence="8 9">
    <name type="scientific">Agrobacterium rosae</name>
    <dbReference type="NCBI Taxonomy" id="1972867"/>
    <lineage>
        <taxon>Bacteria</taxon>
        <taxon>Pseudomonadati</taxon>
        <taxon>Pseudomonadota</taxon>
        <taxon>Alphaproteobacteria</taxon>
        <taxon>Hyphomicrobiales</taxon>
        <taxon>Rhizobiaceae</taxon>
        <taxon>Rhizobium/Agrobacterium group</taxon>
        <taxon>Agrobacterium</taxon>
    </lineage>
</organism>